<accession>A0ABS3HFW2</accession>
<keyword evidence="4 6" id="KW-0627">Porphyrin biosynthesis</keyword>
<comment type="subunit">
    <text evidence="6">Monomer.</text>
</comment>
<dbReference type="InterPro" id="IPR022418">
    <property type="entry name" value="Porphobilinogen_deaminase_C"/>
</dbReference>
<dbReference type="Proteomes" id="UP000664495">
    <property type="component" value="Unassembled WGS sequence"/>
</dbReference>
<name>A0ABS3HFW2_9ENTE</name>
<proteinExistence type="inferred from homology"/>
<comment type="similarity">
    <text evidence="2 6">Belongs to the HMBS family.</text>
</comment>
<evidence type="ECO:0000256" key="1">
    <source>
        <dbReference type="ARBA" id="ARBA00002869"/>
    </source>
</evidence>
<feature type="modified residue" description="S-(dipyrrolylmethanemethyl)cysteine" evidence="6">
    <location>
        <position position="241"/>
    </location>
</feature>
<feature type="domain" description="Porphobilinogen deaminase N-terminal" evidence="7">
    <location>
        <begin position="4"/>
        <end position="212"/>
    </location>
</feature>
<feature type="domain" description="Porphobilinogen deaminase C-terminal" evidence="8">
    <location>
        <begin position="225"/>
        <end position="292"/>
    </location>
</feature>
<evidence type="ECO:0000313" key="10">
    <source>
        <dbReference type="Proteomes" id="UP000664495"/>
    </source>
</evidence>
<evidence type="ECO:0000256" key="6">
    <source>
        <dbReference type="HAMAP-Rule" id="MF_00260"/>
    </source>
</evidence>
<comment type="caution">
    <text evidence="9">The sequence shown here is derived from an EMBL/GenBank/DDBJ whole genome shotgun (WGS) entry which is preliminary data.</text>
</comment>
<gene>
    <name evidence="6 9" type="primary">hemC</name>
    <name evidence="9" type="ORF">JZO85_07735</name>
</gene>
<dbReference type="Pfam" id="PF03900">
    <property type="entry name" value="Porphobil_deamC"/>
    <property type="match status" value="1"/>
</dbReference>
<dbReference type="PANTHER" id="PTHR11557">
    <property type="entry name" value="PORPHOBILINOGEN DEAMINASE"/>
    <property type="match status" value="1"/>
</dbReference>
<evidence type="ECO:0000256" key="2">
    <source>
        <dbReference type="ARBA" id="ARBA00005638"/>
    </source>
</evidence>
<comment type="function">
    <text evidence="1 6">Tetrapolymerization of the monopyrrole PBG into the hydroxymethylbilane pre-uroporphyrinogen in several discrete steps.</text>
</comment>
<sequence>MKKLKVGTRGSKLATTQTKQALAVFQSYFPDVEVELIKIKTKGDHLATHNLQSIGGQGCFVRELEYQLRAGNIDFAIHSLKDIPTDIHEDLTLACVMERHSPTDALVIREHRSLANLPKNAVVGTSSLRRKAQLLNARPDFDIQPIRGNIDTRIRKMNEGQYDAIVLALAGLERLSLDQTVYHQELSPEIMLPAIGQGALALECRKDNKEVLHMLKKMEHLPTAIAVNAERAFLNSLDGSCTFPVGAYCFPKDGTYELTGMIGSENGQIILKETMQGNDPVILGKSVAAKMIQQGAIMLIEECRNDQKETFIH</sequence>
<evidence type="ECO:0000256" key="4">
    <source>
        <dbReference type="ARBA" id="ARBA00023244"/>
    </source>
</evidence>
<comment type="miscellaneous">
    <text evidence="6">The porphobilinogen subunits are added to the dipyrromethane group.</text>
</comment>
<evidence type="ECO:0000256" key="5">
    <source>
        <dbReference type="ARBA" id="ARBA00048169"/>
    </source>
</evidence>
<dbReference type="EC" id="2.5.1.61" evidence="6"/>
<dbReference type="InterPro" id="IPR000860">
    <property type="entry name" value="HemC"/>
</dbReference>
<dbReference type="PANTHER" id="PTHR11557:SF0">
    <property type="entry name" value="PORPHOBILINOGEN DEAMINASE"/>
    <property type="match status" value="1"/>
</dbReference>
<evidence type="ECO:0000256" key="3">
    <source>
        <dbReference type="ARBA" id="ARBA00022679"/>
    </source>
</evidence>
<dbReference type="NCBIfam" id="TIGR00212">
    <property type="entry name" value="hemC"/>
    <property type="match status" value="1"/>
</dbReference>
<dbReference type="Gene3D" id="3.30.160.40">
    <property type="entry name" value="Porphobilinogen deaminase, C-terminal domain"/>
    <property type="match status" value="1"/>
</dbReference>
<dbReference type="EMBL" id="JAFLVR010000018">
    <property type="protein sequence ID" value="MBO0452153.1"/>
    <property type="molecule type" value="Genomic_DNA"/>
</dbReference>
<reference evidence="9 10" key="1">
    <citation type="submission" date="2021-03" db="EMBL/GenBank/DDBJ databases">
        <title>Enterococcal diversity collection.</title>
        <authorList>
            <person name="Gilmore M.S."/>
            <person name="Schwartzman J."/>
            <person name="Van Tyne D."/>
            <person name="Martin M."/>
            <person name="Earl A.M."/>
            <person name="Manson A.L."/>
            <person name="Straub T."/>
            <person name="Salamzade R."/>
            <person name="Saavedra J."/>
            <person name="Lebreton F."/>
            <person name="Prichula J."/>
            <person name="Schaufler K."/>
            <person name="Gaca A."/>
            <person name="Sgardioli B."/>
            <person name="Wagenaar J."/>
            <person name="Strong T."/>
        </authorList>
    </citation>
    <scope>NUCLEOTIDE SEQUENCE [LARGE SCALE GENOMIC DNA]</scope>
    <source>
        <strain evidence="9 10">MJM16</strain>
    </source>
</reference>
<dbReference type="RefSeq" id="WP_207107927.1">
    <property type="nucleotide sequence ID" value="NZ_JAFLVR010000018.1"/>
</dbReference>
<comment type="catalytic activity">
    <reaction evidence="5 6">
        <text>4 porphobilinogen + H2O = hydroxymethylbilane + 4 NH4(+)</text>
        <dbReference type="Rhea" id="RHEA:13185"/>
        <dbReference type="ChEBI" id="CHEBI:15377"/>
        <dbReference type="ChEBI" id="CHEBI:28938"/>
        <dbReference type="ChEBI" id="CHEBI:57845"/>
        <dbReference type="ChEBI" id="CHEBI:58126"/>
        <dbReference type="EC" id="2.5.1.61"/>
    </reaction>
</comment>
<protein>
    <recommendedName>
        <fullName evidence="6">Porphobilinogen deaminase</fullName>
        <shortName evidence="6">PBG</shortName>
        <ecNumber evidence="6">2.5.1.61</ecNumber>
    </recommendedName>
    <alternativeName>
        <fullName evidence="6">Hydroxymethylbilane synthase</fullName>
        <shortName evidence="6">HMBS</shortName>
    </alternativeName>
    <alternativeName>
        <fullName evidence="6">Pre-uroporphyrinogen synthase</fullName>
    </alternativeName>
</protein>
<dbReference type="InterPro" id="IPR036803">
    <property type="entry name" value="Porphobilinogen_deaminase_C_sf"/>
</dbReference>
<evidence type="ECO:0000259" key="8">
    <source>
        <dbReference type="Pfam" id="PF03900"/>
    </source>
</evidence>
<dbReference type="InterPro" id="IPR022417">
    <property type="entry name" value="Porphobilin_deaminase_N"/>
</dbReference>
<dbReference type="SUPFAM" id="SSF53850">
    <property type="entry name" value="Periplasmic binding protein-like II"/>
    <property type="match status" value="1"/>
</dbReference>
<dbReference type="SUPFAM" id="SSF54782">
    <property type="entry name" value="Porphobilinogen deaminase (hydroxymethylbilane synthase), C-terminal domain"/>
    <property type="match status" value="1"/>
</dbReference>
<dbReference type="PRINTS" id="PR00151">
    <property type="entry name" value="PORPHBDMNASE"/>
</dbReference>
<keyword evidence="10" id="KW-1185">Reference proteome</keyword>
<dbReference type="HAMAP" id="MF_00260">
    <property type="entry name" value="Porphobil_deam"/>
    <property type="match status" value="1"/>
</dbReference>
<dbReference type="Pfam" id="PF01379">
    <property type="entry name" value="Porphobil_deam"/>
    <property type="match status" value="1"/>
</dbReference>
<comment type="cofactor">
    <cofactor evidence="6">
        <name>dipyrromethane</name>
        <dbReference type="ChEBI" id="CHEBI:60342"/>
    </cofactor>
    <text evidence="6">Binds 1 dipyrromethane group covalently.</text>
</comment>
<evidence type="ECO:0000259" key="7">
    <source>
        <dbReference type="Pfam" id="PF01379"/>
    </source>
</evidence>
<dbReference type="GO" id="GO:0004418">
    <property type="term" value="F:hydroxymethylbilane synthase activity"/>
    <property type="evidence" value="ECO:0007669"/>
    <property type="project" value="UniProtKB-EC"/>
</dbReference>
<dbReference type="Gene3D" id="3.40.190.10">
    <property type="entry name" value="Periplasmic binding protein-like II"/>
    <property type="match status" value="2"/>
</dbReference>
<keyword evidence="3 6" id="KW-0808">Transferase</keyword>
<organism evidence="9 10">
    <name type="scientific">Candidatus Enterococcus murrayae</name>
    <dbReference type="NCBI Taxonomy" id="2815321"/>
    <lineage>
        <taxon>Bacteria</taxon>
        <taxon>Bacillati</taxon>
        <taxon>Bacillota</taxon>
        <taxon>Bacilli</taxon>
        <taxon>Lactobacillales</taxon>
        <taxon>Enterococcaceae</taxon>
        <taxon>Enterococcus</taxon>
    </lineage>
</organism>
<evidence type="ECO:0000313" key="9">
    <source>
        <dbReference type="EMBL" id="MBO0452153.1"/>
    </source>
</evidence>
<dbReference type="PIRSF" id="PIRSF001438">
    <property type="entry name" value="4pyrrol_synth_OHMeBilane_synth"/>
    <property type="match status" value="1"/>
</dbReference>